<protein>
    <recommendedName>
        <fullName evidence="3">Kelch repeat-containing protein</fullName>
    </recommendedName>
</protein>
<dbReference type="InterPro" id="IPR015915">
    <property type="entry name" value="Kelch-typ_b-propeller"/>
</dbReference>
<evidence type="ECO:0000313" key="1">
    <source>
        <dbReference type="EMBL" id="KAG0256360.1"/>
    </source>
</evidence>
<keyword evidence="2" id="KW-1185">Reference proteome</keyword>
<dbReference type="SUPFAM" id="SSF50965">
    <property type="entry name" value="Galactose oxidase, central domain"/>
    <property type="match status" value="1"/>
</dbReference>
<organism evidence="1 2">
    <name type="scientific">Linnemannia exigua</name>
    <dbReference type="NCBI Taxonomy" id="604196"/>
    <lineage>
        <taxon>Eukaryota</taxon>
        <taxon>Fungi</taxon>
        <taxon>Fungi incertae sedis</taxon>
        <taxon>Mucoromycota</taxon>
        <taxon>Mortierellomycotina</taxon>
        <taxon>Mortierellomycetes</taxon>
        <taxon>Mortierellales</taxon>
        <taxon>Mortierellaceae</taxon>
        <taxon>Linnemannia</taxon>
    </lineage>
</organism>
<dbReference type="Gene3D" id="2.120.10.80">
    <property type="entry name" value="Kelch-type beta propeller"/>
    <property type="match status" value="1"/>
</dbReference>
<accession>A0AAD4H186</accession>
<evidence type="ECO:0008006" key="3">
    <source>
        <dbReference type="Google" id="ProtNLM"/>
    </source>
</evidence>
<dbReference type="InterPro" id="IPR011043">
    <property type="entry name" value="Gal_Oxase/kelch_b-propeller"/>
</dbReference>
<dbReference type="AlphaFoldDB" id="A0AAD4H186"/>
<proteinExistence type="predicted"/>
<dbReference type="Proteomes" id="UP001194580">
    <property type="component" value="Unassembled WGS sequence"/>
</dbReference>
<gene>
    <name evidence="1" type="ORF">BGZ95_005519</name>
</gene>
<dbReference type="EMBL" id="JAAAIL010002554">
    <property type="protein sequence ID" value="KAG0256360.1"/>
    <property type="molecule type" value="Genomic_DNA"/>
</dbReference>
<feature type="non-terminal residue" evidence="1">
    <location>
        <position position="180"/>
    </location>
</feature>
<reference evidence="1" key="1">
    <citation type="journal article" date="2020" name="Fungal Divers.">
        <title>Resolving the Mortierellaceae phylogeny through synthesis of multi-gene phylogenetics and phylogenomics.</title>
        <authorList>
            <person name="Vandepol N."/>
            <person name="Liber J."/>
            <person name="Desiro A."/>
            <person name="Na H."/>
            <person name="Kennedy M."/>
            <person name="Barry K."/>
            <person name="Grigoriev I.V."/>
            <person name="Miller A.N."/>
            <person name="O'Donnell K."/>
            <person name="Stajich J.E."/>
            <person name="Bonito G."/>
        </authorList>
    </citation>
    <scope>NUCLEOTIDE SEQUENCE</scope>
    <source>
        <strain evidence="1">NRRL 28262</strain>
    </source>
</reference>
<name>A0AAD4H186_9FUNG</name>
<sequence>FISLDLAIPWSSTAPAWKKLAHAPSKQYDYPASFSSDEQTLFVFQYQKTTQPFSYNVEADQWQLMLESVPNLSIGGIGAVTDPNTGLIYLAGGHSNGGRHVAPMDTVDIFDPVTYTTHSDELPIFSETFSLHQKYGNVWSKHLNSVLYWGGLIAPGDALGNPVMNQVTQLLTGSMIWSTM</sequence>
<evidence type="ECO:0000313" key="2">
    <source>
        <dbReference type="Proteomes" id="UP001194580"/>
    </source>
</evidence>
<comment type="caution">
    <text evidence="1">The sequence shown here is derived from an EMBL/GenBank/DDBJ whole genome shotgun (WGS) entry which is preliminary data.</text>
</comment>
<feature type="non-terminal residue" evidence="1">
    <location>
        <position position="1"/>
    </location>
</feature>